<dbReference type="PRINTS" id="PR01262">
    <property type="entry name" value="INNEXIN"/>
</dbReference>
<protein>
    <recommendedName>
        <fullName evidence="9">Innexin</fullName>
    </recommendedName>
</protein>
<comment type="subcellular location">
    <subcellularLocation>
        <location evidence="1 9">Cell membrane</location>
        <topology evidence="1 9">Multi-pass membrane protein</topology>
    </subcellularLocation>
</comment>
<dbReference type="GO" id="GO:0005886">
    <property type="term" value="C:plasma membrane"/>
    <property type="evidence" value="ECO:0007669"/>
    <property type="project" value="UniProtKB-SubCell"/>
</dbReference>
<dbReference type="PANTHER" id="PTHR11893">
    <property type="entry name" value="INNEXIN"/>
    <property type="match status" value="1"/>
</dbReference>
<evidence type="ECO:0000256" key="5">
    <source>
        <dbReference type="ARBA" id="ARBA00022989"/>
    </source>
</evidence>
<dbReference type="Proteomes" id="UP000095280">
    <property type="component" value="Unplaced"/>
</dbReference>
<evidence type="ECO:0000256" key="7">
    <source>
        <dbReference type="ARBA" id="ARBA00023136"/>
    </source>
</evidence>
<proteinExistence type="inferred from homology"/>
<evidence type="ECO:0000256" key="8">
    <source>
        <dbReference type="ARBA" id="ARBA00023303"/>
    </source>
</evidence>
<keyword evidence="2 9" id="KW-0813">Transport</keyword>
<evidence type="ECO:0000313" key="11">
    <source>
        <dbReference type="WBParaSite" id="maker-uti_cns_0017693-snap-gene-0.2-mRNA-1"/>
    </source>
</evidence>
<dbReference type="PANTHER" id="PTHR11893:SF36">
    <property type="entry name" value="INNEXIN-5"/>
    <property type="match status" value="1"/>
</dbReference>
<evidence type="ECO:0000256" key="9">
    <source>
        <dbReference type="RuleBase" id="RU010713"/>
    </source>
</evidence>
<evidence type="ECO:0000256" key="1">
    <source>
        <dbReference type="ARBA" id="ARBA00004651"/>
    </source>
</evidence>
<dbReference type="GO" id="GO:0005921">
    <property type="term" value="C:gap junction"/>
    <property type="evidence" value="ECO:0007669"/>
    <property type="project" value="UniProtKB-UniRule"/>
</dbReference>
<keyword evidence="10" id="KW-1185">Reference proteome</keyword>
<keyword evidence="5 9" id="KW-1133">Transmembrane helix</keyword>
<dbReference type="PROSITE" id="PS51013">
    <property type="entry name" value="PANNEXIN"/>
    <property type="match status" value="1"/>
</dbReference>
<feature type="transmembrane region" description="Helical" evidence="9">
    <location>
        <begin position="28"/>
        <end position="46"/>
    </location>
</feature>
<sequence>MNFDFFLKVNQFRVSFGQYASAEDFIDVLNYLVTPAILIFFAGISASKQYLFTPIQCWSIIETASTQRMEYVENLCWIENMYYWPQTATLPKNTQVERRERKMWRNHEAAPHPTYLIDICGEFQAKKTQFSQRPETFHAETTVPSACFYLPRICWLFLSNRFGTSIMDIIRFAMSSATVDQDKRQRMVQYLAAHIEKVLFYAQPYRRGRWNQLKSRCAHIFPCIVLTKRTGFVLVGSYLLIKLLYVKNSALQLVIMQEFLGMNHTLWGLQLLVNMLTRREWEQTGIFPRVARCDVLVDNVGQSNLYTMQCVLPNNMLNEKMYLFLWLWTWAVLLFTACSFLSWAISSTMRSSRRTFIKKYLKIMTPIHADEKMLAKRFVNNFLRYDGVFILKMIRYNAGD</sequence>
<keyword evidence="4 9" id="KW-0812">Transmembrane</keyword>
<keyword evidence="7 9" id="KW-0472">Membrane</keyword>
<keyword evidence="6 9" id="KW-0406">Ion transport</keyword>
<reference evidence="11" key="1">
    <citation type="submission" date="2016-11" db="UniProtKB">
        <authorList>
            <consortium name="WormBaseParasite"/>
        </authorList>
    </citation>
    <scope>IDENTIFICATION</scope>
</reference>
<keyword evidence="3" id="KW-1003">Cell membrane</keyword>
<name>A0A1I8IW37_9PLAT</name>
<evidence type="ECO:0000256" key="2">
    <source>
        <dbReference type="ARBA" id="ARBA00022448"/>
    </source>
</evidence>
<evidence type="ECO:0000256" key="6">
    <source>
        <dbReference type="ARBA" id="ARBA00023065"/>
    </source>
</evidence>
<dbReference type="WBParaSite" id="maker-uti_cns_0017693-snap-gene-0.2-mRNA-1">
    <property type="protein sequence ID" value="maker-uti_cns_0017693-snap-gene-0.2-mRNA-1"/>
    <property type="gene ID" value="maker-uti_cns_0017693-snap-gene-0.2"/>
</dbReference>
<evidence type="ECO:0000313" key="10">
    <source>
        <dbReference type="Proteomes" id="UP000095280"/>
    </source>
</evidence>
<dbReference type="GO" id="GO:0034220">
    <property type="term" value="P:monoatomic ion transmembrane transport"/>
    <property type="evidence" value="ECO:0007669"/>
    <property type="project" value="UniProtKB-KW"/>
</dbReference>
<dbReference type="InterPro" id="IPR000990">
    <property type="entry name" value="Innexin"/>
</dbReference>
<keyword evidence="8 9" id="KW-0407">Ion channel</keyword>
<comment type="caution">
    <text evidence="9">Lacks conserved residue(s) required for the propagation of feature annotation.</text>
</comment>
<dbReference type="Pfam" id="PF00876">
    <property type="entry name" value="Innexin"/>
    <property type="match status" value="1"/>
</dbReference>
<comment type="similarity">
    <text evidence="9">Belongs to the pannexin family.</text>
</comment>
<organism evidence="10 11">
    <name type="scientific">Macrostomum lignano</name>
    <dbReference type="NCBI Taxonomy" id="282301"/>
    <lineage>
        <taxon>Eukaryota</taxon>
        <taxon>Metazoa</taxon>
        <taxon>Spiralia</taxon>
        <taxon>Lophotrochozoa</taxon>
        <taxon>Platyhelminthes</taxon>
        <taxon>Rhabditophora</taxon>
        <taxon>Macrostomorpha</taxon>
        <taxon>Macrostomida</taxon>
        <taxon>Macrostomidae</taxon>
        <taxon>Macrostomum</taxon>
    </lineage>
</organism>
<evidence type="ECO:0000256" key="4">
    <source>
        <dbReference type="ARBA" id="ARBA00022692"/>
    </source>
</evidence>
<gene>
    <name evidence="9" type="primary">inx</name>
</gene>
<evidence type="ECO:0000256" key="3">
    <source>
        <dbReference type="ARBA" id="ARBA00022475"/>
    </source>
</evidence>
<comment type="function">
    <text evidence="9">Structural component of the gap junctions.</text>
</comment>
<dbReference type="AlphaFoldDB" id="A0A1I8IW37"/>
<accession>A0A1I8IW37</accession>
<feature type="transmembrane region" description="Helical" evidence="9">
    <location>
        <begin position="323"/>
        <end position="345"/>
    </location>
</feature>